<dbReference type="SUPFAM" id="SSF50978">
    <property type="entry name" value="WD40 repeat-like"/>
    <property type="match status" value="1"/>
</dbReference>
<keyword evidence="2" id="KW-0677">Repeat</keyword>
<keyword evidence="5" id="KW-1185">Reference proteome</keyword>
<dbReference type="AlphaFoldDB" id="A0A0D0CHP6"/>
<dbReference type="InterPro" id="IPR015943">
    <property type="entry name" value="WD40/YVTN_repeat-like_dom_sf"/>
</dbReference>
<dbReference type="InterPro" id="IPR036322">
    <property type="entry name" value="WD40_repeat_dom_sf"/>
</dbReference>
<dbReference type="EMBL" id="KN828607">
    <property type="protein sequence ID" value="KIK74738.1"/>
    <property type="molecule type" value="Genomic_DNA"/>
</dbReference>
<feature type="repeat" description="WD" evidence="3">
    <location>
        <begin position="1"/>
        <end position="35"/>
    </location>
</feature>
<dbReference type="InParanoid" id="A0A0D0CHP6"/>
<evidence type="ECO:0000256" key="3">
    <source>
        <dbReference type="PROSITE-ProRule" id="PRU00221"/>
    </source>
</evidence>
<protein>
    <submittedName>
        <fullName evidence="4">Unplaced genomic scaffold scaffold_3785, whole genome shotgun sequence</fullName>
    </submittedName>
</protein>
<evidence type="ECO:0000313" key="4">
    <source>
        <dbReference type="EMBL" id="KIK74738.1"/>
    </source>
</evidence>
<dbReference type="HOGENOM" id="CLU_2705574_0_0_1"/>
<accession>A0A0D0CHP6</accession>
<reference evidence="4 5" key="1">
    <citation type="submission" date="2014-04" db="EMBL/GenBank/DDBJ databases">
        <authorList>
            <consortium name="DOE Joint Genome Institute"/>
            <person name="Kuo A."/>
            <person name="Kohler A."/>
            <person name="Jargeat P."/>
            <person name="Nagy L.G."/>
            <person name="Floudas D."/>
            <person name="Copeland A."/>
            <person name="Barry K.W."/>
            <person name="Cichocki N."/>
            <person name="Veneault-Fourrey C."/>
            <person name="LaButti K."/>
            <person name="Lindquist E.A."/>
            <person name="Lipzen A."/>
            <person name="Lundell T."/>
            <person name="Morin E."/>
            <person name="Murat C."/>
            <person name="Sun H."/>
            <person name="Tunlid A."/>
            <person name="Henrissat B."/>
            <person name="Grigoriev I.V."/>
            <person name="Hibbett D.S."/>
            <person name="Martin F."/>
            <person name="Nordberg H.P."/>
            <person name="Cantor M.N."/>
            <person name="Hua S.X."/>
        </authorList>
    </citation>
    <scope>NUCLEOTIDE SEQUENCE [LARGE SCALE GENOMIC DNA]</scope>
    <source>
        <strain evidence="4 5">Ve08.2h10</strain>
    </source>
</reference>
<dbReference type="Pfam" id="PF00400">
    <property type="entry name" value="WD40"/>
    <property type="match status" value="1"/>
</dbReference>
<dbReference type="Proteomes" id="UP000054538">
    <property type="component" value="Unassembled WGS sequence"/>
</dbReference>
<keyword evidence="1 3" id="KW-0853">WD repeat</keyword>
<organism evidence="4 5">
    <name type="scientific">Paxillus rubicundulus Ve08.2h10</name>
    <dbReference type="NCBI Taxonomy" id="930991"/>
    <lineage>
        <taxon>Eukaryota</taxon>
        <taxon>Fungi</taxon>
        <taxon>Dikarya</taxon>
        <taxon>Basidiomycota</taxon>
        <taxon>Agaricomycotina</taxon>
        <taxon>Agaricomycetes</taxon>
        <taxon>Agaricomycetidae</taxon>
        <taxon>Boletales</taxon>
        <taxon>Paxilineae</taxon>
        <taxon>Paxillaceae</taxon>
        <taxon>Paxillus</taxon>
    </lineage>
</organism>
<dbReference type="Gene3D" id="2.130.10.10">
    <property type="entry name" value="YVTN repeat-like/Quinoprotein amine dehydrogenase"/>
    <property type="match status" value="1"/>
</dbReference>
<evidence type="ECO:0000313" key="5">
    <source>
        <dbReference type="Proteomes" id="UP000054538"/>
    </source>
</evidence>
<reference evidence="5" key="2">
    <citation type="submission" date="2015-01" db="EMBL/GenBank/DDBJ databases">
        <title>Evolutionary Origins and Diversification of the Mycorrhizal Mutualists.</title>
        <authorList>
            <consortium name="DOE Joint Genome Institute"/>
            <consortium name="Mycorrhizal Genomics Consortium"/>
            <person name="Kohler A."/>
            <person name="Kuo A."/>
            <person name="Nagy L.G."/>
            <person name="Floudas D."/>
            <person name="Copeland A."/>
            <person name="Barry K.W."/>
            <person name="Cichocki N."/>
            <person name="Veneault-Fourrey C."/>
            <person name="LaButti K."/>
            <person name="Lindquist E.A."/>
            <person name="Lipzen A."/>
            <person name="Lundell T."/>
            <person name="Morin E."/>
            <person name="Murat C."/>
            <person name="Riley R."/>
            <person name="Ohm R."/>
            <person name="Sun H."/>
            <person name="Tunlid A."/>
            <person name="Henrissat B."/>
            <person name="Grigoriev I.V."/>
            <person name="Hibbett D.S."/>
            <person name="Martin F."/>
        </authorList>
    </citation>
    <scope>NUCLEOTIDE SEQUENCE [LARGE SCALE GENOMIC DNA]</scope>
    <source>
        <strain evidence="5">Ve08.2h10</strain>
    </source>
</reference>
<dbReference type="PROSITE" id="PS50082">
    <property type="entry name" value="WD_REPEATS_2"/>
    <property type="match status" value="1"/>
</dbReference>
<dbReference type="InterPro" id="IPR001680">
    <property type="entry name" value="WD40_rpt"/>
</dbReference>
<name>A0A0D0CHP6_9AGAM</name>
<dbReference type="PROSITE" id="PS00678">
    <property type="entry name" value="WD_REPEATS_1"/>
    <property type="match status" value="1"/>
</dbReference>
<sequence length="73" mass="7910">MNSLAISPQGFMLLSGGNDHCIVIWNLSSGEMIQDICVPSAGFISCLSWIKADDRDESAFIFGASDGNLHLYE</sequence>
<evidence type="ECO:0000256" key="1">
    <source>
        <dbReference type="ARBA" id="ARBA00022574"/>
    </source>
</evidence>
<dbReference type="PROSITE" id="PS50294">
    <property type="entry name" value="WD_REPEATS_REGION"/>
    <property type="match status" value="1"/>
</dbReference>
<dbReference type="InterPro" id="IPR019775">
    <property type="entry name" value="WD40_repeat_CS"/>
</dbReference>
<dbReference type="OrthoDB" id="3238562at2759"/>
<evidence type="ECO:0000256" key="2">
    <source>
        <dbReference type="ARBA" id="ARBA00022737"/>
    </source>
</evidence>
<gene>
    <name evidence="4" type="ORF">PAXRUDRAFT_19590</name>
</gene>
<proteinExistence type="predicted"/>